<dbReference type="PANTHER" id="PTHR14360:SF1">
    <property type="entry name" value="PROTEIN FMP32, MITOCHONDRIAL"/>
    <property type="match status" value="1"/>
</dbReference>
<dbReference type="GeneID" id="580215"/>
<dbReference type="Gene3D" id="1.20.5.340">
    <property type="match status" value="1"/>
</dbReference>
<evidence type="ECO:0000256" key="7">
    <source>
        <dbReference type="ARBA" id="ARBA00023136"/>
    </source>
</evidence>
<evidence type="ECO:0000256" key="6">
    <source>
        <dbReference type="ARBA" id="ARBA00023128"/>
    </source>
</evidence>
<dbReference type="PANTHER" id="PTHR14360">
    <property type="entry name" value="PROTEIN FMP32, MITOCHONDRIAL"/>
    <property type="match status" value="1"/>
</dbReference>
<evidence type="ECO:0000313" key="9">
    <source>
        <dbReference type="EnsemblMetazoa" id="XP_030831272"/>
    </source>
</evidence>
<evidence type="ECO:0000256" key="4">
    <source>
        <dbReference type="ARBA" id="ARBA00022989"/>
    </source>
</evidence>
<evidence type="ECO:0000256" key="5">
    <source>
        <dbReference type="ARBA" id="ARBA00023054"/>
    </source>
</evidence>
<keyword evidence="6" id="KW-0496">Mitochondrion</keyword>
<organism evidence="9 10">
    <name type="scientific">Strongylocentrotus purpuratus</name>
    <name type="common">Purple sea urchin</name>
    <dbReference type="NCBI Taxonomy" id="7668"/>
    <lineage>
        <taxon>Eukaryota</taxon>
        <taxon>Metazoa</taxon>
        <taxon>Echinodermata</taxon>
        <taxon>Eleutherozoa</taxon>
        <taxon>Echinozoa</taxon>
        <taxon>Echinoidea</taxon>
        <taxon>Euechinoidea</taxon>
        <taxon>Echinacea</taxon>
        <taxon>Camarodonta</taxon>
        <taxon>Echinidea</taxon>
        <taxon>Strongylocentrotidae</taxon>
        <taxon>Strongylocentrotus</taxon>
    </lineage>
</organism>
<accession>A0A7M7N7R5</accession>
<evidence type="ECO:0008006" key="11">
    <source>
        <dbReference type="Google" id="ProtNLM"/>
    </source>
</evidence>
<dbReference type="AlphaFoldDB" id="A0A7M7N7R5"/>
<comment type="subcellular location">
    <subcellularLocation>
        <location evidence="1">Mitochondrion membrane</location>
    </subcellularLocation>
</comment>
<evidence type="ECO:0000256" key="1">
    <source>
        <dbReference type="ARBA" id="ARBA00004325"/>
    </source>
</evidence>
<name>A0A7M7N7R5_STRPU</name>
<dbReference type="FunFam" id="1.20.5.340:FF:000015">
    <property type="entry name" value="Mitochondrial calcium uniporter regulator 1"/>
    <property type="match status" value="1"/>
</dbReference>
<keyword evidence="4 8" id="KW-1133">Transmembrane helix</keyword>
<dbReference type="InterPro" id="IPR024461">
    <property type="entry name" value="CCDC90-like"/>
</dbReference>
<dbReference type="EnsemblMetazoa" id="XM_030975412">
    <property type="protein sequence ID" value="XP_030831272"/>
    <property type="gene ID" value="LOC580215"/>
</dbReference>
<evidence type="ECO:0000256" key="3">
    <source>
        <dbReference type="ARBA" id="ARBA00022692"/>
    </source>
</evidence>
<dbReference type="Proteomes" id="UP000007110">
    <property type="component" value="Unassembled WGS sequence"/>
</dbReference>
<proteinExistence type="inferred from homology"/>
<sequence>MAAPMRKSNVVKNIFDKISKVQNGRIVPNFTIKTSKNHTPILGSLLFQRHMCQNVTTPNMIFIDTHSTVKAIERSGLTAEQAECLTGILVSIMKKNTELNQKELVTKHQQEIVLQQVMSHIASVKKDMVILEKSEFSALRSENEKLVIGVNQLRQQLADEIQKLANTVKLDINLERSRSIEMSAGQEQEIESVTQTIRTEVANMTAKLEATKTDMIKYFAGTLLGCVTLGLGFYRILIK</sequence>
<dbReference type="GO" id="GO:0031966">
    <property type="term" value="C:mitochondrial membrane"/>
    <property type="evidence" value="ECO:0007669"/>
    <property type="project" value="UniProtKB-SubCell"/>
</dbReference>
<evidence type="ECO:0000256" key="8">
    <source>
        <dbReference type="SAM" id="Phobius"/>
    </source>
</evidence>
<keyword evidence="7 8" id="KW-0472">Membrane</keyword>
<keyword evidence="3 8" id="KW-0812">Transmembrane</keyword>
<keyword evidence="5" id="KW-0175">Coiled coil</keyword>
<dbReference type="RefSeq" id="XP_030831272.1">
    <property type="nucleotide sequence ID" value="XM_030975412.1"/>
</dbReference>
<keyword evidence="10" id="KW-1185">Reference proteome</keyword>
<protein>
    <recommendedName>
        <fullName evidence="11">Mitochondrial calcium uniporter regulator 1</fullName>
    </recommendedName>
</protein>
<evidence type="ECO:0000313" key="10">
    <source>
        <dbReference type="Proteomes" id="UP000007110"/>
    </source>
</evidence>
<feature type="transmembrane region" description="Helical" evidence="8">
    <location>
        <begin position="218"/>
        <end position="237"/>
    </location>
</feature>
<evidence type="ECO:0000256" key="2">
    <source>
        <dbReference type="ARBA" id="ARBA00007224"/>
    </source>
</evidence>
<reference evidence="9" key="2">
    <citation type="submission" date="2021-01" db="UniProtKB">
        <authorList>
            <consortium name="EnsemblMetazoa"/>
        </authorList>
    </citation>
    <scope>IDENTIFICATION</scope>
</reference>
<dbReference type="Pfam" id="PF07798">
    <property type="entry name" value="CCDC90-like"/>
    <property type="match status" value="1"/>
</dbReference>
<reference evidence="10" key="1">
    <citation type="submission" date="2015-02" db="EMBL/GenBank/DDBJ databases">
        <title>Genome sequencing for Strongylocentrotus purpuratus.</title>
        <authorList>
            <person name="Murali S."/>
            <person name="Liu Y."/>
            <person name="Vee V."/>
            <person name="English A."/>
            <person name="Wang M."/>
            <person name="Skinner E."/>
            <person name="Han Y."/>
            <person name="Muzny D.M."/>
            <person name="Worley K.C."/>
            <person name="Gibbs R.A."/>
        </authorList>
    </citation>
    <scope>NUCLEOTIDE SEQUENCE</scope>
</reference>
<comment type="similarity">
    <text evidence="2">Belongs to the CCDC90 family.</text>
</comment>